<comment type="caution">
    <text evidence="1">The sequence shown here is derived from an EMBL/GenBank/DDBJ whole genome shotgun (WGS) entry which is preliminary data.</text>
</comment>
<accession>A0A8J7IXD5</accession>
<proteinExistence type="predicted"/>
<dbReference type="Proteomes" id="UP000654482">
    <property type="component" value="Unassembled WGS sequence"/>
</dbReference>
<protein>
    <submittedName>
        <fullName evidence="1">Uncharacterized protein</fullName>
    </submittedName>
</protein>
<name>A0A8J7IXD5_9CYAN</name>
<dbReference type="RefSeq" id="WP_194031746.1">
    <property type="nucleotide sequence ID" value="NZ_JADEWZ010000055.1"/>
</dbReference>
<dbReference type="InterPro" id="IPR027304">
    <property type="entry name" value="Trigger_fact/SurA_dom_sf"/>
</dbReference>
<dbReference type="SUPFAM" id="SSF109998">
    <property type="entry name" value="Triger factor/SurA peptide-binding domain-like"/>
    <property type="match status" value="1"/>
</dbReference>
<keyword evidence="2" id="KW-1185">Reference proteome</keyword>
<evidence type="ECO:0000313" key="2">
    <source>
        <dbReference type="Proteomes" id="UP000654482"/>
    </source>
</evidence>
<evidence type="ECO:0000313" key="1">
    <source>
        <dbReference type="EMBL" id="MBE9118663.1"/>
    </source>
</evidence>
<sequence>MSGGIYLIQEDDRLVEMIEKPYDSEALLQELLEKYPHLLAVDRASNGYQRRWLMVKRIAGATSEEPGMGQWALDRIFLDRQAIPTLVDVRRNQDTQMRRDAIGQMLDYAANIGIYWPVESILAQFEANCRSANRDPEQVFEDFLGANANEEEFWQQVKTNLQAGKIRLIFAADRISPELQRVVEFLNKQTDPAEVLAVEIKQYASGEEDLKTLVSKTIGQTAEAQQKKTSTARERRQWDKNSFTFEYQARYGDDEAAIVQQLYQWASERSPAIQIYWGTGDTYGGFAAKFHASEEVAELFFVGIDGTLQIVSDIYANLAPFDREDEWHQLRNQLSSIGLALPANSLERRLPNFQLSTLSDESAVEQVLKTFDWVVQQIKQAHHL</sequence>
<gene>
    <name evidence="1" type="ORF">IQ249_22495</name>
</gene>
<dbReference type="EMBL" id="JADEWZ010000055">
    <property type="protein sequence ID" value="MBE9118663.1"/>
    <property type="molecule type" value="Genomic_DNA"/>
</dbReference>
<reference evidence="1" key="1">
    <citation type="submission" date="2020-10" db="EMBL/GenBank/DDBJ databases">
        <authorList>
            <person name="Castelo-Branco R."/>
            <person name="Eusebio N."/>
            <person name="Adriana R."/>
            <person name="Vieira A."/>
            <person name="Brugerolle De Fraissinette N."/>
            <person name="Rezende De Castro R."/>
            <person name="Schneider M.P."/>
            <person name="Vasconcelos V."/>
            <person name="Leao P.N."/>
        </authorList>
    </citation>
    <scope>NUCLEOTIDE SEQUENCE</scope>
    <source>
        <strain evidence="1">LEGE 07157</strain>
    </source>
</reference>
<organism evidence="1 2">
    <name type="scientific">Lusitaniella coriacea LEGE 07157</name>
    <dbReference type="NCBI Taxonomy" id="945747"/>
    <lineage>
        <taxon>Bacteria</taxon>
        <taxon>Bacillati</taxon>
        <taxon>Cyanobacteriota</taxon>
        <taxon>Cyanophyceae</taxon>
        <taxon>Spirulinales</taxon>
        <taxon>Lusitaniellaceae</taxon>
        <taxon>Lusitaniella</taxon>
    </lineage>
</organism>
<dbReference type="AlphaFoldDB" id="A0A8J7IXD5"/>